<reference evidence="2" key="1">
    <citation type="submission" date="2020-06" db="EMBL/GenBank/DDBJ databases">
        <title>Legume-microbial interactions unlock mineral nutrients during tropical forest succession.</title>
        <authorList>
            <person name="Epihov D.Z."/>
        </authorList>
    </citation>
    <scope>NUCLEOTIDE SEQUENCE [LARGE SCALE GENOMIC DNA]</scope>
    <source>
        <strain evidence="2">Pan2503</strain>
    </source>
</reference>
<accession>A0A7V8NN25</accession>
<dbReference type="EMBL" id="JACDQQ010000500">
    <property type="protein sequence ID" value="MBA0084367.1"/>
    <property type="molecule type" value="Genomic_DNA"/>
</dbReference>
<organism evidence="2 3">
    <name type="scientific">Candidatus Acidiferrum panamense</name>
    <dbReference type="NCBI Taxonomy" id="2741543"/>
    <lineage>
        <taxon>Bacteria</taxon>
        <taxon>Pseudomonadati</taxon>
        <taxon>Acidobacteriota</taxon>
        <taxon>Terriglobia</taxon>
        <taxon>Candidatus Acidiferrales</taxon>
        <taxon>Candidatus Acidiferrum</taxon>
    </lineage>
</organism>
<name>A0A7V8NN25_9BACT</name>
<evidence type="ECO:0000313" key="2">
    <source>
        <dbReference type="EMBL" id="MBA0084367.1"/>
    </source>
</evidence>
<protein>
    <submittedName>
        <fullName evidence="2">Uncharacterized protein</fullName>
    </submittedName>
</protein>
<keyword evidence="3" id="KW-1185">Reference proteome</keyword>
<feature type="non-terminal residue" evidence="2">
    <location>
        <position position="1"/>
    </location>
</feature>
<gene>
    <name evidence="2" type="ORF">HRJ53_05160</name>
</gene>
<dbReference type="Proteomes" id="UP000567293">
    <property type="component" value="Unassembled WGS sequence"/>
</dbReference>
<comment type="caution">
    <text evidence="2">The sequence shown here is derived from an EMBL/GenBank/DDBJ whole genome shotgun (WGS) entry which is preliminary data.</text>
</comment>
<sequence length="73" mass="7499">PDPATLLRNLGPLEFPASPVLAGNTLCTSNFDIDRRDNSPSTGGEISPAGPARGKISCLNSPVSIRGATLPVQ</sequence>
<dbReference type="AlphaFoldDB" id="A0A7V8NN25"/>
<feature type="region of interest" description="Disordered" evidence="1">
    <location>
        <begin position="34"/>
        <end position="55"/>
    </location>
</feature>
<evidence type="ECO:0000256" key="1">
    <source>
        <dbReference type="SAM" id="MobiDB-lite"/>
    </source>
</evidence>
<proteinExistence type="predicted"/>
<evidence type="ECO:0000313" key="3">
    <source>
        <dbReference type="Proteomes" id="UP000567293"/>
    </source>
</evidence>